<dbReference type="GO" id="GO:0141148">
    <property type="term" value="F:enoyl-[acyl-carrier-protein] reductase (NADPH) activity"/>
    <property type="evidence" value="ECO:0007669"/>
    <property type="project" value="UniProtKB-EC"/>
</dbReference>
<dbReference type="InterPro" id="IPR011032">
    <property type="entry name" value="GroES-like_sf"/>
</dbReference>
<dbReference type="Gene3D" id="3.90.180.10">
    <property type="entry name" value="Medium-chain alcohol dehydrogenases, catalytic domain"/>
    <property type="match status" value="1"/>
</dbReference>
<keyword evidence="7" id="KW-0560">Oxidoreductase</keyword>
<dbReference type="CDD" id="cd08290">
    <property type="entry name" value="ETR"/>
    <property type="match status" value="1"/>
</dbReference>
<evidence type="ECO:0000256" key="14">
    <source>
        <dbReference type="ARBA" id="ARBA00048843"/>
    </source>
</evidence>
<evidence type="ECO:0000313" key="17">
    <source>
        <dbReference type="EMBL" id="LAC20135.1"/>
    </source>
</evidence>
<evidence type="ECO:0000259" key="15">
    <source>
        <dbReference type="SMART" id="SM00829"/>
    </source>
</evidence>
<comment type="similarity">
    <text evidence="2">Belongs to the zinc-containing alcohol dehydrogenase family. Quinone oxidoreductase subfamily.</text>
</comment>
<keyword evidence="6" id="KW-0809">Transit peptide</keyword>
<comment type="catalytic activity">
    <reaction evidence="14">
        <text>a 2,3-saturated acyl-[ACP] + NADP(+) = a (2E)-enoyl-[ACP] + NADPH + H(+)</text>
        <dbReference type="Rhea" id="RHEA:22564"/>
        <dbReference type="Rhea" id="RHEA-COMP:9925"/>
        <dbReference type="Rhea" id="RHEA-COMP:9926"/>
        <dbReference type="ChEBI" id="CHEBI:15378"/>
        <dbReference type="ChEBI" id="CHEBI:57783"/>
        <dbReference type="ChEBI" id="CHEBI:58349"/>
        <dbReference type="ChEBI" id="CHEBI:78784"/>
        <dbReference type="ChEBI" id="CHEBI:78785"/>
        <dbReference type="EC" id="1.3.1.104"/>
    </reaction>
</comment>
<evidence type="ECO:0000256" key="13">
    <source>
        <dbReference type="ARBA" id="ARBA00042123"/>
    </source>
</evidence>
<evidence type="ECO:0000256" key="1">
    <source>
        <dbReference type="ARBA" id="ARBA00004173"/>
    </source>
</evidence>
<dbReference type="InterPro" id="IPR036291">
    <property type="entry name" value="NAD(P)-bd_dom_sf"/>
</dbReference>
<protein>
    <recommendedName>
        <fullName evidence="12">Enoyl-[acyl-carrier-protein] reductase, mitochondrial</fullName>
        <ecNumber evidence="11">1.3.1.104</ecNumber>
    </recommendedName>
    <alternativeName>
        <fullName evidence="13">2-enoyl thioester reductase</fullName>
    </alternativeName>
</protein>
<keyword evidence="5" id="KW-0521">NADP</keyword>
<dbReference type="EMBL" id="IACF01000434">
    <property type="protein sequence ID" value="LAB66209.1"/>
    <property type="molecule type" value="mRNA"/>
</dbReference>
<evidence type="ECO:0000256" key="11">
    <source>
        <dbReference type="ARBA" id="ARBA00038963"/>
    </source>
</evidence>
<reference evidence="17" key="1">
    <citation type="submission" date="2017-11" db="EMBL/GenBank/DDBJ databases">
        <title>The sensing device of the deep-sea amphipod.</title>
        <authorList>
            <person name="Kobayashi H."/>
            <person name="Nagahama T."/>
            <person name="Arai W."/>
            <person name="Sasagawa Y."/>
            <person name="Umeda M."/>
            <person name="Hayashi T."/>
            <person name="Nikaido I."/>
            <person name="Watanabe H."/>
            <person name="Oguri K."/>
            <person name="Kitazato H."/>
            <person name="Fujioka K."/>
            <person name="Kido Y."/>
            <person name="Takami H."/>
        </authorList>
    </citation>
    <scope>NUCLEOTIDE SEQUENCE</scope>
    <source>
        <tissue evidence="17">Whole body</tissue>
    </source>
</reference>
<evidence type="ECO:0000256" key="7">
    <source>
        <dbReference type="ARBA" id="ARBA00023002"/>
    </source>
</evidence>
<evidence type="ECO:0000256" key="8">
    <source>
        <dbReference type="ARBA" id="ARBA00023098"/>
    </source>
</evidence>
<dbReference type="Gene3D" id="3.40.50.720">
    <property type="entry name" value="NAD(P)-binding Rossmann-like Domain"/>
    <property type="match status" value="1"/>
</dbReference>
<dbReference type="InterPro" id="IPR020843">
    <property type="entry name" value="ER"/>
</dbReference>
<evidence type="ECO:0000256" key="10">
    <source>
        <dbReference type="ARBA" id="ARBA00023160"/>
    </source>
</evidence>
<evidence type="ECO:0000256" key="12">
    <source>
        <dbReference type="ARBA" id="ARBA00041058"/>
    </source>
</evidence>
<keyword evidence="4" id="KW-0276">Fatty acid metabolism</keyword>
<dbReference type="PANTHER" id="PTHR43981:SF2">
    <property type="entry name" value="ENOYL-[ACYL-CARRIER-PROTEIN] REDUCTASE, MITOCHONDRIAL"/>
    <property type="match status" value="1"/>
</dbReference>
<dbReference type="AlphaFoldDB" id="A0A2P2HWQ7"/>
<name>A0A2P2HWQ7_9CRUS</name>
<evidence type="ECO:0000256" key="2">
    <source>
        <dbReference type="ARBA" id="ARBA00010371"/>
    </source>
</evidence>
<reference evidence="16" key="2">
    <citation type="journal article" date="2018" name="Biosci. Biotechnol. Biochem.">
        <title>Polysaccharide hydrolase of the hadal zone amphipods Hirondellea gigas.</title>
        <authorList>
            <person name="Kobayashi H."/>
            <person name="Nagahama T."/>
            <person name="Arai W."/>
            <person name="Sasagawa Y."/>
            <person name="Umeda M."/>
            <person name="Hayashi T."/>
            <person name="Nikaido I."/>
            <person name="Watanabe H."/>
            <person name="Oguri K."/>
            <person name="Kitazato H."/>
            <person name="Fujioka K."/>
            <person name="Kido Y."/>
            <person name="Takami H."/>
        </authorList>
    </citation>
    <scope>NUCLEOTIDE SEQUENCE</scope>
    <source>
        <tissue evidence="16">Whole body</tissue>
    </source>
</reference>
<dbReference type="Pfam" id="PF08240">
    <property type="entry name" value="ADH_N"/>
    <property type="match status" value="1"/>
</dbReference>
<organism evidence="16">
    <name type="scientific">Hirondellea gigas</name>
    <dbReference type="NCBI Taxonomy" id="1518452"/>
    <lineage>
        <taxon>Eukaryota</taxon>
        <taxon>Metazoa</taxon>
        <taxon>Ecdysozoa</taxon>
        <taxon>Arthropoda</taxon>
        <taxon>Crustacea</taxon>
        <taxon>Multicrustacea</taxon>
        <taxon>Malacostraca</taxon>
        <taxon>Eumalacostraca</taxon>
        <taxon>Peracarida</taxon>
        <taxon>Amphipoda</taxon>
        <taxon>Amphilochidea</taxon>
        <taxon>Lysianassida</taxon>
        <taxon>Lysianassidira</taxon>
        <taxon>Lysianassoidea</taxon>
        <taxon>Lysianassidae</taxon>
        <taxon>Hirondellea</taxon>
    </lineage>
</organism>
<proteinExistence type="evidence at transcript level"/>
<dbReference type="SUPFAM" id="SSF51735">
    <property type="entry name" value="NAD(P)-binding Rossmann-fold domains"/>
    <property type="match status" value="1"/>
</dbReference>
<dbReference type="SMART" id="SM00829">
    <property type="entry name" value="PKS_ER"/>
    <property type="match status" value="1"/>
</dbReference>
<dbReference type="InterPro" id="IPR051034">
    <property type="entry name" value="Mito_Enoyl-ACP_Reductase"/>
</dbReference>
<dbReference type="EC" id="1.3.1.104" evidence="11"/>
<dbReference type="EMBL" id="IACT01000751">
    <property type="protein sequence ID" value="LAC20135.1"/>
    <property type="molecule type" value="mRNA"/>
</dbReference>
<evidence type="ECO:0000256" key="6">
    <source>
        <dbReference type="ARBA" id="ARBA00022946"/>
    </source>
</evidence>
<evidence type="ECO:0000256" key="4">
    <source>
        <dbReference type="ARBA" id="ARBA00022832"/>
    </source>
</evidence>
<keyword evidence="9" id="KW-0496">Mitochondrion</keyword>
<dbReference type="SUPFAM" id="SSF50129">
    <property type="entry name" value="GroES-like"/>
    <property type="match status" value="1"/>
</dbReference>
<dbReference type="InterPro" id="IPR013154">
    <property type="entry name" value="ADH-like_N"/>
</dbReference>
<evidence type="ECO:0000313" key="16">
    <source>
        <dbReference type="EMBL" id="LAB66209.1"/>
    </source>
</evidence>
<sequence length="411" mass="44842">MNSLTPLSSKLTSCQSMSRLRQLQACSIHSNVVKHNYGPATPQTMTGSLAANLMGHQNTTGVAARRMLSTSNKLSVTCQQLIMEEYGEPEKVVKMQSVELPSLKPGEVLIKMIATTINPSDINTIQGMYAVKPDLPCILGNEGVAEVIEVSSEGEKGPLQVGDWVIPVMNAYGTWRSHAIGTHDEFTKLPKGMDAAAAATLSVNPTTAYRMLKDFVKLEKGDLVIQNAGNSGVGRAVIQLCAHYGYKSINVVRDRPAIAELKKELMDMGATMVLTERELRVSRELRAMEKPPLALNCVSGKSATELIRLMRDGGVMVTYGGMARQPVTVPVGSLIFSDVRLVGYWQTRWSLNPANQEAKKEMLSDLCEFFKKGTMVVPPHKMVPHTDYMKALADAMPADGQVGCKQILTFN</sequence>
<dbReference type="GO" id="GO:0006633">
    <property type="term" value="P:fatty acid biosynthetic process"/>
    <property type="evidence" value="ECO:0007669"/>
    <property type="project" value="UniProtKB-KW"/>
</dbReference>
<feature type="domain" description="Enoyl reductase (ER)" evidence="15">
    <location>
        <begin position="87"/>
        <end position="408"/>
    </location>
</feature>
<dbReference type="PANTHER" id="PTHR43981">
    <property type="entry name" value="ENOYL-[ACYL-CARRIER-PROTEIN] REDUCTASE, MITOCHONDRIAL"/>
    <property type="match status" value="1"/>
</dbReference>
<evidence type="ECO:0000256" key="9">
    <source>
        <dbReference type="ARBA" id="ARBA00023128"/>
    </source>
</evidence>
<dbReference type="Pfam" id="PF00107">
    <property type="entry name" value="ADH_zinc_N"/>
    <property type="match status" value="1"/>
</dbReference>
<keyword evidence="8" id="KW-0443">Lipid metabolism</keyword>
<keyword evidence="3" id="KW-0444">Lipid biosynthesis</keyword>
<dbReference type="FunFam" id="3.40.50.720:FF:000112">
    <property type="entry name" value="Enoyl-[acyl-carrier-protein] reductase 1, mitochondrial"/>
    <property type="match status" value="1"/>
</dbReference>
<accession>A0A2P2HWQ7</accession>
<evidence type="ECO:0000256" key="3">
    <source>
        <dbReference type="ARBA" id="ARBA00022516"/>
    </source>
</evidence>
<comment type="subcellular location">
    <subcellularLocation>
        <location evidence="1">Mitochondrion</location>
    </subcellularLocation>
</comment>
<keyword evidence="10" id="KW-0275">Fatty acid biosynthesis</keyword>
<dbReference type="GO" id="GO:0005739">
    <property type="term" value="C:mitochondrion"/>
    <property type="evidence" value="ECO:0007669"/>
    <property type="project" value="UniProtKB-SubCell"/>
</dbReference>
<evidence type="ECO:0000256" key="5">
    <source>
        <dbReference type="ARBA" id="ARBA00022857"/>
    </source>
</evidence>
<dbReference type="InterPro" id="IPR013149">
    <property type="entry name" value="ADH-like_C"/>
</dbReference>